<comment type="subcellular location">
    <subcellularLocation>
        <location evidence="2">Cytoplasm</location>
    </subcellularLocation>
    <subcellularLocation>
        <location evidence="1">Nucleus</location>
    </subcellularLocation>
</comment>
<proteinExistence type="inferred from homology"/>
<evidence type="ECO:0000256" key="6">
    <source>
        <dbReference type="ARBA" id="ARBA00023015"/>
    </source>
</evidence>
<dbReference type="InterPro" id="IPR019312">
    <property type="entry name" value="CNOT11"/>
</dbReference>
<dbReference type="Pfam" id="PF10155">
    <property type="entry name" value="CNOT11"/>
    <property type="match status" value="1"/>
</dbReference>
<name>A0A8J5Y2W8_9ROSI</name>
<comment type="caution">
    <text evidence="10">The sequence shown here is derived from an EMBL/GenBank/DDBJ whole genome shotgun (WGS) entry which is preliminary data.</text>
</comment>
<organism evidence="10 11">
    <name type="scientific">Gossypium anomalum</name>
    <dbReference type="NCBI Taxonomy" id="47600"/>
    <lineage>
        <taxon>Eukaryota</taxon>
        <taxon>Viridiplantae</taxon>
        <taxon>Streptophyta</taxon>
        <taxon>Embryophyta</taxon>
        <taxon>Tracheophyta</taxon>
        <taxon>Spermatophyta</taxon>
        <taxon>Magnoliopsida</taxon>
        <taxon>eudicotyledons</taxon>
        <taxon>Gunneridae</taxon>
        <taxon>Pentapetalae</taxon>
        <taxon>rosids</taxon>
        <taxon>malvids</taxon>
        <taxon>Malvales</taxon>
        <taxon>Malvaceae</taxon>
        <taxon>Malvoideae</taxon>
        <taxon>Gossypium</taxon>
    </lineage>
</organism>
<dbReference type="GO" id="GO:0005737">
    <property type="term" value="C:cytoplasm"/>
    <property type="evidence" value="ECO:0007669"/>
    <property type="project" value="UniProtKB-SubCell"/>
</dbReference>
<evidence type="ECO:0000256" key="1">
    <source>
        <dbReference type="ARBA" id="ARBA00004123"/>
    </source>
</evidence>
<sequence>MGKKMLNFEEQCKIVNLLKSSSEQKSIEETLTEFFTNPKLRHFNVCYSLSLLLQRTKAKVLATRNTLEPSRQGVGFGTRQHLLEKAKADKIDKMMLSSTERLVAFAILHRSYSSQKSAANPFISFLVNAACDEGAENYERAFILHLLGFGNSNSSKEFLKQSASEYIKKFDPSSQTFPQKEQLQKQYLEKAHPEPYACLLKSTAVKNILADPDVPPGCDANSAECVSQDVFDLEPGAKSKLGSGDRDEALSGLIANLSLEGLIPHWIRPLPPRFPVDEELVWLNPDNNHELQWDQGMCADTSRGAAVRDLIAKALRGPLAPNQQEQVLVELANDPKLVYHCGLTPRKLPELVESNPLIAVDVLIKLINSPEIAEYFTVLVNMDMSLHSMEVVNRLTTAVELPKEFVRTYITNCISSCENIKDKYMQNRLVRLVCVFLQSLIRNRIIDVKDLFIEVQAFCIEFSRIREAAGLNLTSFSQFDAGELHEETDSKIDSRLKEFHESVKGEIRGEFHSLFEQYFGPHYSSIAIGTPVDKGNGILGSSPSGNSLKEPLVASPMANLSHMATPTRVNFMDSTGKPYRLEYQRFDGTNLKGWWAKLDQFFEAEGVNEQAKVRVVMLHLDELVALKQVGFVDQYHNRFVSLLNQIILPEVHALRLLKRTFIIENRGSHLKSLVPTSKPLQTTSNVSTGIGYFSTNAQLKVFVKPLSQTEMDDIRKKGLCFWCATKYTSSHKCVKSQMYQLLLEVNPEQESEPESPTFEEFMECKEQLELMDQDTGTNPPVVSLHALNGSQGHNTMRILASINNVEVIIVVDSRSTHNFIDAKLVRRLNLSVESASPLRVMVANGVKLST</sequence>
<evidence type="ECO:0000256" key="7">
    <source>
        <dbReference type="ARBA" id="ARBA00023158"/>
    </source>
</evidence>
<evidence type="ECO:0000313" key="10">
    <source>
        <dbReference type="EMBL" id="KAG8481496.1"/>
    </source>
</evidence>
<dbReference type="GO" id="GO:0030014">
    <property type="term" value="C:CCR4-NOT complex"/>
    <property type="evidence" value="ECO:0007669"/>
    <property type="project" value="InterPro"/>
</dbReference>
<dbReference type="GO" id="GO:0005634">
    <property type="term" value="C:nucleus"/>
    <property type="evidence" value="ECO:0007669"/>
    <property type="project" value="UniProtKB-SubCell"/>
</dbReference>
<evidence type="ECO:0000256" key="8">
    <source>
        <dbReference type="ARBA" id="ARBA00023163"/>
    </source>
</evidence>
<gene>
    <name evidence="10" type="ORF">CXB51_026358</name>
</gene>
<evidence type="ECO:0000256" key="4">
    <source>
        <dbReference type="ARBA" id="ARBA00014872"/>
    </source>
</evidence>
<dbReference type="GO" id="GO:0031047">
    <property type="term" value="P:regulatory ncRNA-mediated gene silencing"/>
    <property type="evidence" value="ECO:0007669"/>
    <property type="project" value="UniProtKB-KW"/>
</dbReference>
<evidence type="ECO:0000256" key="2">
    <source>
        <dbReference type="ARBA" id="ARBA00004496"/>
    </source>
</evidence>
<dbReference type="InterPro" id="IPR021109">
    <property type="entry name" value="Peptidase_aspartic_dom_sf"/>
</dbReference>
<keyword evidence="9" id="KW-0539">Nucleus</keyword>
<evidence type="ECO:0000256" key="3">
    <source>
        <dbReference type="ARBA" id="ARBA00008030"/>
    </source>
</evidence>
<dbReference type="Proteomes" id="UP000701853">
    <property type="component" value="Chromosome 10"/>
</dbReference>
<evidence type="ECO:0000256" key="5">
    <source>
        <dbReference type="ARBA" id="ARBA00022490"/>
    </source>
</evidence>
<keyword evidence="8" id="KW-0804">Transcription</keyword>
<protein>
    <recommendedName>
        <fullName evidence="4">CCR4-NOT transcription complex subunit 11</fullName>
    </recommendedName>
</protein>
<accession>A0A8J5Y2W8</accession>
<keyword evidence="5" id="KW-0963">Cytoplasm</keyword>
<dbReference type="EMBL" id="JAHUZN010000010">
    <property type="protein sequence ID" value="KAG8481496.1"/>
    <property type="molecule type" value="Genomic_DNA"/>
</dbReference>
<keyword evidence="11" id="KW-1185">Reference proteome</keyword>
<dbReference type="Gene3D" id="2.40.70.10">
    <property type="entry name" value="Acid Proteases"/>
    <property type="match status" value="1"/>
</dbReference>
<dbReference type="OrthoDB" id="10265389at2759"/>
<dbReference type="AlphaFoldDB" id="A0A8J5Y2W8"/>
<keyword evidence="6" id="KW-0805">Transcription regulation</keyword>
<reference evidence="10 11" key="1">
    <citation type="journal article" date="2021" name="bioRxiv">
        <title>The Gossypium anomalum genome as a resource for cotton improvement and evolutionary analysis of hybrid incompatibility.</title>
        <authorList>
            <person name="Grover C.E."/>
            <person name="Yuan D."/>
            <person name="Arick M.A."/>
            <person name="Miller E.R."/>
            <person name="Hu G."/>
            <person name="Peterson D.G."/>
            <person name="Wendel J.F."/>
            <person name="Udall J.A."/>
        </authorList>
    </citation>
    <scope>NUCLEOTIDE SEQUENCE [LARGE SCALE GENOMIC DNA]</scope>
    <source>
        <strain evidence="10">JFW-Udall</strain>
        <tissue evidence="10">Leaf</tissue>
    </source>
</reference>
<dbReference type="PANTHER" id="PTHR15975">
    <property type="entry name" value="CCR4-NOT TRANSCRIPTION COMPLEX SUBUNIT 11"/>
    <property type="match status" value="1"/>
</dbReference>
<dbReference type="CDD" id="cd00303">
    <property type="entry name" value="retropepsin_like"/>
    <property type="match status" value="1"/>
</dbReference>
<evidence type="ECO:0000313" key="11">
    <source>
        <dbReference type="Proteomes" id="UP000701853"/>
    </source>
</evidence>
<comment type="similarity">
    <text evidence="3">Belongs to the CNOT11 family.</text>
</comment>
<dbReference type="PANTHER" id="PTHR15975:SF0">
    <property type="entry name" value="CCR4-NOT TRANSCRIPTION COMPLEX SUBUNIT 11"/>
    <property type="match status" value="1"/>
</dbReference>
<keyword evidence="7" id="KW-0943">RNA-mediated gene silencing</keyword>
<evidence type="ECO:0000256" key="9">
    <source>
        <dbReference type="ARBA" id="ARBA00023242"/>
    </source>
</evidence>